<evidence type="ECO:0000256" key="1">
    <source>
        <dbReference type="SAM" id="MobiDB-lite"/>
    </source>
</evidence>
<dbReference type="AlphaFoldDB" id="A0A1I5STD6"/>
<gene>
    <name evidence="2" type="ORF">SAMN05421810_103267</name>
</gene>
<feature type="compositionally biased region" description="Polar residues" evidence="1">
    <location>
        <begin position="71"/>
        <end position="80"/>
    </location>
</feature>
<name>A0A1I5STD6_9PSEU</name>
<sequence length="80" mass="8144">MREHGASALLAALYVPIDAHRARFAPDHGRRPPLPGSEPAAPERWCGCADTASAAVGQPPECIMSAPAGTHGSSGSSSQP</sequence>
<feature type="region of interest" description="Disordered" evidence="1">
    <location>
        <begin position="59"/>
        <end position="80"/>
    </location>
</feature>
<keyword evidence="3" id="KW-1185">Reference proteome</keyword>
<accession>A0A1I5STD6</accession>
<evidence type="ECO:0000313" key="2">
    <source>
        <dbReference type="EMBL" id="SFP74064.1"/>
    </source>
</evidence>
<dbReference type="Proteomes" id="UP000198727">
    <property type="component" value="Unassembled WGS sequence"/>
</dbReference>
<evidence type="ECO:0000313" key="3">
    <source>
        <dbReference type="Proteomes" id="UP000198727"/>
    </source>
</evidence>
<organism evidence="2 3">
    <name type="scientific">Amycolatopsis arida</name>
    <dbReference type="NCBI Taxonomy" id="587909"/>
    <lineage>
        <taxon>Bacteria</taxon>
        <taxon>Bacillati</taxon>
        <taxon>Actinomycetota</taxon>
        <taxon>Actinomycetes</taxon>
        <taxon>Pseudonocardiales</taxon>
        <taxon>Pseudonocardiaceae</taxon>
        <taxon>Amycolatopsis</taxon>
    </lineage>
</organism>
<dbReference type="EMBL" id="FOWW01000003">
    <property type="protein sequence ID" value="SFP74064.1"/>
    <property type="molecule type" value="Genomic_DNA"/>
</dbReference>
<protein>
    <submittedName>
        <fullName evidence="2">Uncharacterized protein</fullName>
    </submittedName>
</protein>
<proteinExistence type="predicted"/>
<reference evidence="3" key="1">
    <citation type="submission" date="2016-10" db="EMBL/GenBank/DDBJ databases">
        <authorList>
            <person name="Varghese N."/>
            <person name="Submissions S."/>
        </authorList>
    </citation>
    <scope>NUCLEOTIDE SEQUENCE [LARGE SCALE GENOMIC DNA]</scope>
    <source>
        <strain evidence="3">CGMCC 4.5579</strain>
    </source>
</reference>